<feature type="domain" description="GAIN-B" evidence="6">
    <location>
        <begin position="1"/>
        <end position="146"/>
    </location>
</feature>
<dbReference type="EMBL" id="MTYJ01000491">
    <property type="protein sequence ID" value="OWA54954.1"/>
    <property type="molecule type" value="Genomic_DNA"/>
</dbReference>
<dbReference type="PROSITE" id="PS50221">
    <property type="entry name" value="GAIN_B"/>
    <property type="match status" value="1"/>
</dbReference>
<keyword evidence="5" id="KW-1015">Disulfide bond</keyword>
<dbReference type="Gene3D" id="2.60.220.50">
    <property type="match status" value="1"/>
</dbReference>
<dbReference type="InterPro" id="IPR046338">
    <property type="entry name" value="GAIN_dom_sf"/>
</dbReference>
<keyword evidence="8" id="KW-1185">Reference proteome</keyword>
<reference evidence="8" key="1">
    <citation type="submission" date="2017-01" db="EMBL/GenBank/DDBJ databases">
        <title>Comparative genomics of anhydrobiosis in the tardigrade Hypsibius dujardini.</title>
        <authorList>
            <person name="Yoshida Y."/>
            <person name="Koutsovoulos G."/>
            <person name="Laetsch D."/>
            <person name="Stevens L."/>
            <person name="Kumar S."/>
            <person name="Horikawa D."/>
            <person name="Ishino K."/>
            <person name="Komine S."/>
            <person name="Tomita M."/>
            <person name="Blaxter M."/>
            <person name="Arakawa K."/>
        </authorList>
    </citation>
    <scope>NUCLEOTIDE SEQUENCE [LARGE SCALE GENOMIC DNA]</scope>
    <source>
        <strain evidence="8">Z151</strain>
    </source>
</reference>
<comment type="caution">
    <text evidence="7">The sequence shown here is derived from an EMBL/GenBank/DDBJ whole genome shotgun (WGS) entry which is preliminary data.</text>
</comment>
<dbReference type="SMART" id="SM00303">
    <property type="entry name" value="GPS"/>
    <property type="match status" value="1"/>
</dbReference>
<comment type="subcellular location">
    <subcellularLocation>
        <location evidence="1">Membrane</location>
    </subcellularLocation>
</comment>
<dbReference type="Proteomes" id="UP000192578">
    <property type="component" value="Unassembled WGS sequence"/>
</dbReference>
<dbReference type="GO" id="GO:0016020">
    <property type="term" value="C:membrane"/>
    <property type="evidence" value="ECO:0007669"/>
    <property type="project" value="UniProtKB-SubCell"/>
</dbReference>
<keyword evidence="3" id="KW-1133">Transmembrane helix</keyword>
<dbReference type="PANTHER" id="PTHR47767">
    <property type="entry name" value="ADHESION G PROTEIN-COUPLED RECEPTOR G7"/>
    <property type="match status" value="1"/>
</dbReference>
<proteinExistence type="predicted"/>
<dbReference type="AlphaFoldDB" id="A0A9X6NS13"/>
<dbReference type="InterPro" id="IPR057244">
    <property type="entry name" value="GAIN_B"/>
</dbReference>
<sequence>MKVDLDPSSGNESFTINVPNLVVRSFVVPNDTKITRRSIVGFAAGVEPTDITAVRRDDHVTALKEETSERRLVHNLKDPVTITALVDHYDPQNNYSCVFWNTTAANGRGTWQEEGCALTNRSNKHFTCICNHLTSFAILVDFATKLVKGEPPPSLPAFLDTLTIAALSLSIVGAALTIGANVARKSHHCLPDDQEKEYEDVSDDEEVAVHVSASPKDIPIMSDLTDWLHSDLVEDRPDFER</sequence>
<keyword evidence="2" id="KW-0812">Transmembrane</keyword>
<evidence type="ECO:0000256" key="1">
    <source>
        <dbReference type="ARBA" id="ARBA00004370"/>
    </source>
</evidence>
<gene>
    <name evidence="7" type="ORF">BV898_19341</name>
</gene>
<keyword evidence="4" id="KW-0472">Membrane</keyword>
<dbReference type="InterPro" id="IPR000203">
    <property type="entry name" value="GPS"/>
</dbReference>
<dbReference type="OrthoDB" id="5985326at2759"/>
<protein>
    <recommendedName>
        <fullName evidence="6">GAIN-B domain-containing protein</fullName>
    </recommendedName>
</protein>
<evidence type="ECO:0000256" key="5">
    <source>
        <dbReference type="ARBA" id="ARBA00023157"/>
    </source>
</evidence>
<evidence type="ECO:0000313" key="7">
    <source>
        <dbReference type="EMBL" id="OWA54954.1"/>
    </source>
</evidence>
<evidence type="ECO:0000313" key="8">
    <source>
        <dbReference type="Proteomes" id="UP000192578"/>
    </source>
</evidence>
<evidence type="ECO:0000256" key="3">
    <source>
        <dbReference type="ARBA" id="ARBA00022989"/>
    </source>
</evidence>
<dbReference type="PANTHER" id="PTHR47767:SF2">
    <property type="entry name" value="GPS DOMAIN-CONTAINING PROTEIN"/>
    <property type="match status" value="1"/>
</dbReference>
<name>A0A9X6NS13_HYPEX</name>
<accession>A0A9X6NS13</accession>
<dbReference type="Pfam" id="PF01825">
    <property type="entry name" value="GPS"/>
    <property type="match status" value="1"/>
</dbReference>
<evidence type="ECO:0000256" key="2">
    <source>
        <dbReference type="ARBA" id="ARBA00022692"/>
    </source>
</evidence>
<organism evidence="7 8">
    <name type="scientific">Hypsibius exemplaris</name>
    <name type="common">Freshwater tardigrade</name>
    <dbReference type="NCBI Taxonomy" id="2072580"/>
    <lineage>
        <taxon>Eukaryota</taxon>
        <taxon>Metazoa</taxon>
        <taxon>Ecdysozoa</taxon>
        <taxon>Tardigrada</taxon>
        <taxon>Eutardigrada</taxon>
        <taxon>Parachela</taxon>
        <taxon>Hypsibioidea</taxon>
        <taxon>Hypsibiidae</taxon>
        <taxon>Hypsibius</taxon>
    </lineage>
</organism>
<evidence type="ECO:0000256" key="4">
    <source>
        <dbReference type="ARBA" id="ARBA00023136"/>
    </source>
</evidence>
<dbReference type="InterPro" id="IPR053066">
    <property type="entry name" value="ADGR_G7"/>
</dbReference>
<evidence type="ECO:0000259" key="6">
    <source>
        <dbReference type="PROSITE" id="PS50221"/>
    </source>
</evidence>